<dbReference type="GO" id="GO:0003960">
    <property type="term" value="F:quinone reductase (NADPH) activity"/>
    <property type="evidence" value="ECO:0007669"/>
    <property type="project" value="TreeGrafter"/>
</dbReference>
<dbReference type="SUPFAM" id="SSF51735">
    <property type="entry name" value="NAD(P)-binding Rossmann-fold domains"/>
    <property type="match status" value="1"/>
</dbReference>
<sequence length="317" mass="35266">MKALYFENFGDNSVLQYGMLPDPRLKTDEVLVKMKYIGLNFADIYRRRGDYHIESHSPYINGYEGLGKIVKLGQKTTDLHLGDKVFFVDAPFSNAELVAVSASKIIKVPNYIEEKTIASIGLQGLTADFLVHDLAKNKKNAQVFIQGISGGVGQILLQMLVADGIKVYGVTSTQKKQNLALQQGATEVYLRSSNWENKANGQFDTVFDGVGKTLNQSISLLKHRGKVIFFGMAGGDPDKVDMIKLLENSKSIMTGDLWDYLTSQKERQVRFSRLANYFSNGKITINDPKIFPLSEGKKAYALLESGQSNGKILMRCD</sequence>
<accession>A0A0R1PZK4</accession>
<dbReference type="InterPro" id="IPR013149">
    <property type="entry name" value="ADH-like_C"/>
</dbReference>
<proteinExistence type="predicted"/>
<dbReference type="SUPFAM" id="SSF50129">
    <property type="entry name" value="GroES-like"/>
    <property type="match status" value="1"/>
</dbReference>
<dbReference type="PATRIC" id="fig|1423812.3.peg.2620"/>
<keyword evidence="1" id="KW-0521">NADP</keyword>
<protein>
    <submittedName>
        <fullName evidence="4">Oxidoreductase</fullName>
    </submittedName>
</protein>
<evidence type="ECO:0000313" key="5">
    <source>
        <dbReference type="Proteomes" id="UP000051155"/>
    </source>
</evidence>
<keyword evidence="5" id="KW-1185">Reference proteome</keyword>
<dbReference type="GO" id="GO:0070402">
    <property type="term" value="F:NADPH binding"/>
    <property type="evidence" value="ECO:0007669"/>
    <property type="project" value="TreeGrafter"/>
</dbReference>
<evidence type="ECO:0000256" key="2">
    <source>
        <dbReference type="ARBA" id="ARBA00023002"/>
    </source>
</evidence>
<dbReference type="InterPro" id="IPR011032">
    <property type="entry name" value="GroES-like_sf"/>
</dbReference>
<dbReference type="OrthoDB" id="9792162at2"/>
<evidence type="ECO:0000259" key="3">
    <source>
        <dbReference type="SMART" id="SM00829"/>
    </source>
</evidence>
<evidence type="ECO:0000313" key="4">
    <source>
        <dbReference type="EMBL" id="KRL37927.1"/>
    </source>
</evidence>
<dbReference type="EMBL" id="AZEG01000008">
    <property type="protein sequence ID" value="KRL37927.1"/>
    <property type="molecule type" value="Genomic_DNA"/>
</dbReference>
<dbReference type="SMART" id="SM00829">
    <property type="entry name" value="PKS_ER"/>
    <property type="match status" value="1"/>
</dbReference>
<dbReference type="Gene3D" id="3.90.180.10">
    <property type="entry name" value="Medium-chain alcohol dehydrogenases, catalytic domain"/>
    <property type="match status" value="1"/>
</dbReference>
<dbReference type="Gene3D" id="3.40.50.720">
    <property type="entry name" value="NAD(P)-binding Rossmann-like Domain"/>
    <property type="match status" value="1"/>
</dbReference>
<keyword evidence="2" id="KW-0560">Oxidoreductase</keyword>
<dbReference type="PANTHER" id="PTHR48106">
    <property type="entry name" value="QUINONE OXIDOREDUCTASE PIG3-RELATED"/>
    <property type="match status" value="1"/>
</dbReference>
<evidence type="ECO:0000256" key="1">
    <source>
        <dbReference type="ARBA" id="ARBA00022857"/>
    </source>
</evidence>
<dbReference type="STRING" id="1423812.FD20_GL002465"/>
<dbReference type="GO" id="GO:0005829">
    <property type="term" value="C:cytosol"/>
    <property type="evidence" value="ECO:0007669"/>
    <property type="project" value="TreeGrafter"/>
</dbReference>
<dbReference type="InterPro" id="IPR013154">
    <property type="entry name" value="ADH-like_N"/>
</dbReference>
<dbReference type="Pfam" id="PF08240">
    <property type="entry name" value="ADH_N"/>
    <property type="match status" value="1"/>
</dbReference>
<reference evidence="4 5" key="1">
    <citation type="journal article" date="2015" name="Genome Announc.">
        <title>Expanding the biotechnology potential of lactobacilli through comparative genomics of 213 strains and associated genera.</title>
        <authorList>
            <person name="Sun Z."/>
            <person name="Harris H.M."/>
            <person name="McCann A."/>
            <person name="Guo C."/>
            <person name="Argimon S."/>
            <person name="Zhang W."/>
            <person name="Yang X."/>
            <person name="Jeffery I.B."/>
            <person name="Cooney J.C."/>
            <person name="Kagawa T.F."/>
            <person name="Liu W."/>
            <person name="Song Y."/>
            <person name="Salvetti E."/>
            <person name="Wrobel A."/>
            <person name="Rasinkangas P."/>
            <person name="Parkhill J."/>
            <person name="Rea M.C."/>
            <person name="O'Sullivan O."/>
            <person name="Ritari J."/>
            <person name="Douillard F.P."/>
            <person name="Paul Ross R."/>
            <person name="Yang R."/>
            <person name="Briner A.E."/>
            <person name="Felis G.E."/>
            <person name="de Vos W.M."/>
            <person name="Barrangou R."/>
            <person name="Klaenhammer T.R."/>
            <person name="Caufield P.W."/>
            <person name="Cui Y."/>
            <person name="Zhang H."/>
            <person name="O'Toole P.W."/>
        </authorList>
    </citation>
    <scope>NUCLEOTIDE SEQUENCE [LARGE SCALE GENOMIC DNA]</scope>
    <source>
        <strain evidence="4 5">DSM 19971</strain>
    </source>
</reference>
<dbReference type="PANTHER" id="PTHR48106:SF13">
    <property type="entry name" value="QUINONE OXIDOREDUCTASE-RELATED"/>
    <property type="match status" value="1"/>
</dbReference>
<dbReference type="RefSeq" id="WP_057736597.1">
    <property type="nucleotide sequence ID" value="NZ_AZEG01000008.1"/>
</dbReference>
<dbReference type="Proteomes" id="UP000051155">
    <property type="component" value="Unassembled WGS sequence"/>
</dbReference>
<feature type="domain" description="Enoyl reductase (ER)" evidence="3">
    <location>
        <begin position="10"/>
        <end position="314"/>
    </location>
</feature>
<dbReference type="InterPro" id="IPR020843">
    <property type="entry name" value="ER"/>
</dbReference>
<gene>
    <name evidence="4" type="ORF">FD20_GL002465</name>
</gene>
<comment type="caution">
    <text evidence="4">The sequence shown here is derived from an EMBL/GenBank/DDBJ whole genome shotgun (WGS) entry which is preliminary data.</text>
</comment>
<dbReference type="AlphaFoldDB" id="A0A0R1PZK4"/>
<name>A0A0R1PZK4_9LACO</name>
<dbReference type="Pfam" id="PF00107">
    <property type="entry name" value="ADH_zinc_N"/>
    <property type="match status" value="1"/>
</dbReference>
<dbReference type="GO" id="GO:0035925">
    <property type="term" value="F:mRNA 3'-UTR AU-rich region binding"/>
    <property type="evidence" value="ECO:0007669"/>
    <property type="project" value="TreeGrafter"/>
</dbReference>
<dbReference type="InterPro" id="IPR036291">
    <property type="entry name" value="NAD(P)-bd_dom_sf"/>
</dbReference>
<organism evidence="4 5">
    <name type="scientific">Liquorilactobacillus uvarum DSM 19971</name>
    <dbReference type="NCBI Taxonomy" id="1423812"/>
    <lineage>
        <taxon>Bacteria</taxon>
        <taxon>Bacillati</taxon>
        <taxon>Bacillota</taxon>
        <taxon>Bacilli</taxon>
        <taxon>Lactobacillales</taxon>
        <taxon>Lactobacillaceae</taxon>
        <taxon>Liquorilactobacillus</taxon>
    </lineage>
</organism>